<gene>
    <name evidence="2" type="ORF">JOF34_002420</name>
</gene>
<dbReference type="EMBL" id="JAGIOL010000001">
    <property type="protein sequence ID" value="MBP2437834.1"/>
    <property type="molecule type" value="Genomic_DNA"/>
</dbReference>
<dbReference type="Proteomes" id="UP001519362">
    <property type="component" value="Unassembled WGS sequence"/>
</dbReference>
<feature type="transmembrane region" description="Helical" evidence="1">
    <location>
        <begin position="28"/>
        <end position="47"/>
    </location>
</feature>
<keyword evidence="3" id="KW-1185">Reference proteome</keyword>
<keyword evidence="1" id="KW-0812">Transmembrane</keyword>
<evidence type="ECO:0000313" key="2">
    <source>
        <dbReference type="EMBL" id="MBP2437834.1"/>
    </source>
</evidence>
<evidence type="ECO:0008006" key="4">
    <source>
        <dbReference type="Google" id="ProtNLM"/>
    </source>
</evidence>
<dbReference type="RefSeq" id="WP_165132935.1">
    <property type="nucleotide sequence ID" value="NZ_CP049253.1"/>
</dbReference>
<organism evidence="2 3">
    <name type="scientific">Microbacterium amylolyticum</name>
    <dbReference type="NCBI Taxonomy" id="936337"/>
    <lineage>
        <taxon>Bacteria</taxon>
        <taxon>Bacillati</taxon>
        <taxon>Actinomycetota</taxon>
        <taxon>Actinomycetes</taxon>
        <taxon>Micrococcales</taxon>
        <taxon>Microbacteriaceae</taxon>
        <taxon>Microbacterium</taxon>
    </lineage>
</organism>
<protein>
    <recommendedName>
        <fullName evidence="4">PH domain-containing protein</fullName>
    </recommendedName>
</protein>
<name>A0ABS4ZKL9_9MICO</name>
<comment type="caution">
    <text evidence="2">The sequence shown here is derived from an EMBL/GenBank/DDBJ whole genome shotgun (WGS) entry which is preliminary data.</text>
</comment>
<evidence type="ECO:0000313" key="3">
    <source>
        <dbReference type="Proteomes" id="UP001519362"/>
    </source>
</evidence>
<keyword evidence="1" id="KW-1133">Transmembrane helix</keyword>
<reference evidence="2 3" key="1">
    <citation type="submission" date="2021-03" db="EMBL/GenBank/DDBJ databases">
        <title>Sequencing the genomes of 1000 actinobacteria strains.</title>
        <authorList>
            <person name="Klenk H.-P."/>
        </authorList>
    </citation>
    <scope>NUCLEOTIDE SEQUENCE [LARGE SCALE GENOMIC DNA]</scope>
    <source>
        <strain evidence="2 3">DSM 24221</strain>
    </source>
</reference>
<sequence length="159" mass="17259">MRLGHIVLSVLGGAFVCAALVCFRVETLFAVGWAFLAVAVIAAFSLIGTELTPLPLRIERPSGETGTRSDVRSIGWSIDRRTGLVRDAARKRLRRLVTRVLLRHSIDISQPGGREAAIALLGEPSVGALEGSQVTLSDITDILHRIERVHTAPHVQEHT</sequence>
<accession>A0ABS4ZKL9</accession>
<evidence type="ECO:0000256" key="1">
    <source>
        <dbReference type="SAM" id="Phobius"/>
    </source>
</evidence>
<keyword evidence="1" id="KW-0472">Membrane</keyword>
<proteinExistence type="predicted"/>